<evidence type="ECO:0000256" key="3">
    <source>
        <dbReference type="ARBA" id="ARBA00023136"/>
    </source>
</evidence>
<dbReference type="AlphaFoldDB" id="A0A2W5P5M2"/>
<keyword evidence="2" id="KW-1134">Transmembrane beta strand</keyword>
<proteinExistence type="predicted"/>
<dbReference type="Pfam" id="PF01103">
    <property type="entry name" value="Omp85"/>
    <property type="match status" value="1"/>
</dbReference>
<dbReference type="InterPro" id="IPR000184">
    <property type="entry name" value="Bac_surfAg_D15"/>
</dbReference>
<dbReference type="InterPro" id="IPR039910">
    <property type="entry name" value="D15-like"/>
</dbReference>
<evidence type="ECO:0000256" key="1">
    <source>
        <dbReference type="ARBA" id="ARBA00004370"/>
    </source>
</evidence>
<evidence type="ECO:0000259" key="4">
    <source>
        <dbReference type="Pfam" id="PF01103"/>
    </source>
</evidence>
<feature type="domain" description="Bacterial surface antigen (D15)" evidence="4">
    <location>
        <begin position="373"/>
        <end position="664"/>
    </location>
</feature>
<protein>
    <recommendedName>
        <fullName evidence="4">Bacterial surface antigen (D15) domain-containing protein</fullName>
    </recommendedName>
</protein>
<dbReference type="PANTHER" id="PTHR12815:SF42">
    <property type="entry name" value="BACTERIAL SURFACE ANTIGEN (D15) DOMAIN-CONTAINING PROTEIN"/>
    <property type="match status" value="1"/>
</dbReference>
<evidence type="ECO:0000313" key="5">
    <source>
        <dbReference type="EMBL" id="PZQ59858.1"/>
    </source>
</evidence>
<dbReference type="Proteomes" id="UP000249229">
    <property type="component" value="Unassembled WGS sequence"/>
</dbReference>
<dbReference type="Gene3D" id="3.10.20.310">
    <property type="entry name" value="membrane protein fhac"/>
    <property type="match status" value="2"/>
</dbReference>
<evidence type="ECO:0000313" key="6">
    <source>
        <dbReference type="Proteomes" id="UP000249229"/>
    </source>
</evidence>
<keyword evidence="3" id="KW-0472">Membrane</keyword>
<comment type="caution">
    <text evidence="5">The sequence shown here is derived from an EMBL/GenBank/DDBJ whole genome shotgun (WGS) entry which is preliminary data.</text>
</comment>
<comment type="subcellular location">
    <subcellularLocation>
        <location evidence="1">Membrane</location>
    </subcellularLocation>
</comment>
<reference evidence="5 6" key="1">
    <citation type="submission" date="2017-08" db="EMBL/GenBank/DDBJ databases">
        <title>Infants hospitalized years apart are colonized by the same room-sourced microbial strains.</title>
        <authorList>
            <person name="Brooks B."/>
            <person name="Olm M.R."/>
            <person name="Firek B.A."/>
            <person name="Baker R."/>
            <person name="Thomas B.C."/>
            <person name="Morowitz M.J."/>
            <person name="Banfield J.F."/>
        </authorList>
    </citation>
    <scope>NUCLEOTIDE SEQUENCE [LARGE SCALE GENOMIC DNA]</scope>
    <source>
        <strain evidence="5">S2_005_001_R1_22</strain>
    </source>
</reference>
<dbReference type="Gene3D" id="2.40.160.50">
    <property type="entry name" value="membrane protein fhac: a member of the omp85/tpsb transporter family"/>
    <property type="match status" value="1"/>
</dbReference>
<name>A0A2W5P5M2_9SPHN</name>
<dbReference type="GO" id="GO:0019867">
    <property type="term" value="C:outer membrane"/>
    <property type="evidence" value="ECO:0007669"/>
    <property type="project" value="InterPro"/>
</dbReference>
<dbReference type="PANTHER" id="PTHR12815">
    <property type="entry name" value="SORTING AND ASSEMBLY MACHINERY SAMM50 PROTEIN FAMILY MEMBER"/>
    <property type="match status" value="1"/>
</dbReference>
<dbReference type="EMBL" id="QFQI01000007">
    <property type="protein sequence ID" value="PZQ59858.1"/>
    <property type="molecule type" value="Genomic_DNA"/>
</dbReference>
<accession>A0A2W5P5M2</accession>
<gene>
    <name evidence="5" type="ORF">DI544_10045</name>
</gene>
<sequence>MWPDVGRHGVLLHAMCGVMIVTGPAYAQQASTPSAAAPARADTPVVAPPAPMEEVDPNDALAPLPDIGVDWPDLASAPGIATTARTDVAASFRYGWRIDGVDAIGGSLLRQRFAELSVLAGADGKEANAAQLDRRAREDADLLVTLLKGEGYYDATVATRVERNDRRPVVVLAATPGALYRFTGVTLAGVEAAGAKADTLRDAFGVHAADAVNADAIAAAEANLRTRAGEEGFPFAQIGDPEVVVDRATRTATLAMEVAPGRARRFGRITVNDDNGVFDARHVQDIARFAPGDEYETSEVDDLRRALVQTGLVSTAEVRPVAAADPDVVDVAVRLEPAPPRTVAVELGYGTGEGARSEVSWTHRNLLPPEGAVTLRGVAGTREQLGQVTFRRNNFHARDRVLTAQVSAAHLQRDAFDAQTISLSATIERQTNIFFQKTWTWSLGGELVATDERDVIASTGAPRRRTFLIGALPTSLGYDGSDDLLNPTRGFRLSGRVSPELSLQDRVFGYTRVQVDASAYQPVTQRVVMAGRVRAGTILGAPRDQIAPSRRFYSGGGASVRGYGFQSIGPRDPNNDPIGGRSLAEFGLEARVRAFGNFGVVPFLDGGNIYTGGLPDLTGLRYGAGIGVRYYSSFGPIRVDVGTPLNPQRGDPRVAVYVSLGQAF</sequence>
<organism evidence="5 6">
    <name type="scientific">Sphingomonas taxi</name>
    <dbReference type="NCBI Taxonomy" id="1549858"/>
    <lineage>
        <taxon>Bacteria</taxon>
        <taxon>Pseudomonadati</taxon>
        <taxon>Pseudomonadota</taxon>
        <taxon>Alphaproteobacteria</taxon>
        <taxon>Sphingomonadales</taxon>
        <taxon>Sphingomonadaceae</taxon>
        <taxon>Sphingomonas</taxon>
    </lineage>
</organism>
<keyword evidence="2" id="KW-0812">Transmembrane</keyword>
<evidence type="ECO:0000256" key="2">
    <source>
        <dbReference type="ARBA" id="ARBA00022452"/>
    </source>
</evidence>